<evidence type="ECO:0000256" key="5">
    <source>
        <dbReference type="ARBA" id="ARBA00022833"/>
    </source>
</evidence>
<keyword evidence="8" id="KW-0961">Cell wall biogenesis/degradation</keyword>
<keyword evidence="7 9" id="KW-0482">Metalloprotease</keyword>
<feature type="binding site" evidence="9">
    <location>
        <position position="133"/>
    </location>
    <ligand>
        <name>Zn(2+)</name>
        <dbReference type="ChEBI" id="CHEBI:29105"/>
        <note>catalytic</note>
    </ligand>
</feature>
<dbReference type="Pfam" id="PF01427">
    <property type="entry name" value="Peptidase_M15"/>
    <property type="match status" value="1"/>
</dbReference>
<dbReference type="GO" id="GO:0160237">
    <property type="term" value="F:D-Ala-D-Ala dipeptidase activity"/>
    <property type="evidence" value="ECO:0007669"/>
    <property type="project" value="UniProtKB-EC"/>
</dbReference>
<evidence type="ECO:0000313" key="10">
    <source>
        <dbReference type="EMBL" id="OCB74885.1"/>
    </source>
</evidence>
<feature type="binding site" evidence="9">
    <location>
        <position position="140"/>
    </location>
    <ligand>
        <name>Zn(2+)</name>
        <dbReference type="ChEBI" id="CHEBI:29105"/>
        <note>catalytic</note>
    </ligand>
</feature>
<dbReference type="Gene3D" id="3.30.1380.10">
    <property type="match status" value="1"/>
</dbReference>
<feature type="site" description="Transition state stabilizer" evidence="9">
    <location>
        <position position="106"/>
    </location>
</feature>
<dbReference type="Proteomes" id="UP000093510">
    <property type="component" value="Unassembled WGS sequence"/>
</dbReference>
<proteinExistence type="inferred from homology"/>
<dbReference type="GO" id="GO:0008237">
    <property type="term" value="F:metallopeptidase activity"/>
    <property type="evidence" value="ECO:0007669"/>
    <property type="project" value="UniProtKB-KW"/>
</dbReference>
<comment type="catalytic activity">
    <reaction evidence="1 9">
        <text>D-alanyl-D-alanine + H2O = 2 D-alanine</text>
        <dbReference type="Rhea" id="RHEA:20661"/>
        <dbReference type="ChEBI" id="CHEBI:15377"/>
        <dbReference type="ChEBI" id="CHEBI:57416"/>
        <dbReference type="ChEBI" id="CHEBI:57822"/>
        <dbReference type="EC" id="3.4.13.22"/>
    </reaction>
</comment>
<keyword evidence="6 9" id="KW-0224">Dipeptidase</keyword>
<dbReference type="InterPro" id="IPR000755">
    <property type="entry name" value="A_A_dipeptidase"/>
</dbReference>
<evidence type="ECO:0000256" key="4">
    <source>
        <dbReference type="ARBA" id="ARBA00022801"/>
    </source>
</evidence>
<evidence type="ECO:0000256" key="6">
    <source>
        <dbReference type="ARBA" id="ARBA00022997"/>
    </source>
</evidence>
<dbReference type="HAMAP" id="MF_01924">
    <property type="entry name" value="A_A_dipeptidase"/>
    <property type="match status" value="1"/>
</dbReference>
<name>A0A1B9DYW0_9FLAO</name>
<keyword evidence="4 9" id="KW-0378">Hydrolase</keyword>
<comment type="similarity">
    <text evidence="9">Belongs to the peptidase M15D family.</text>
</comment>
<dbReference type="GO" id="GO:0008270">
    <property type="term" value="F:zinc ion binding"/>
    <property type="evidence" value="ECO:0007669"/>
    <property type="project" value="UniProtKB-UniRule"/>
</dbReference>
<keyword evidence="5 9" id="KW-0862">Zinc</keyword>
<keyword evidence="2 9" id="KW-0645">Protease</keyword>
<dbReference type="GO" id="GO:0071555">
    <property type="term" value="P:cell wall organization"/>
    <property type="evidence" value="ECO:0007669"/>
    <property type="project" value="UniProtKB-KW"/>
</dbReference>
<comment type="function">
    <text evidence="9">Catalyzes hydrolysis of the D-alanyl-D-alanine dipeptide.</text>
</comment>
<accession>A0A1B9DYW0</accession>
<dbReference type="PANTHER" id="PTHR43126:SF1">
    <property type="entry name" value="D-ALANYL-D-ALANINE DIPEPTIDASE"/>
    <property type="match status" value="1"/>
</dbReference>
<keyword evidence="11" id="KW-1185">Reference proteome</keyword>
<evidence type="ECO:0000256" key="3">
    <source>
        <dbReference type="ARBA" id="ARBA00022723"/>
    </source>
</evidence>
<feature type="binding site" evidence="9">
    <location>
        <position position="200"/>
    </location>
    <ligand>
        <name>Zn(2+)</name>
        <dbReference type="ChEBI" id="CHEBI:29105"/>
        <note>catalytic</note>
    </ligand>
</feature>
<dbReference type="EC" id="3.4.13.22" evidence="9"/>
<reference evidence="10 11" key="1">
    <citation type="submission" date="2016-03" db="EMBL/GenBank/DDBJ databases">
        <authorList>
            <person name="Ploux O."/>
        </authorList>
    </citation>
    <scope>NUCLEOTIDE SEQUENCE [LARGE SCALE GENOMIC DNA]</scope>
    <source>
        <strain evidence="10 11">LPB0076</strain>
    </source>
</reference>
<gene>
    <name evidence="10" type="ORF">LPBF_09755</name>
</gene>
<dbReference type="EMBL" id="LVEP01000036">
    <property type="protein sequence ID" value="OCB74885.1"/>
    <property type="molecule type" value="Genomic_DNA"/>
</dbReference>
<dbReference type="CDD" id="cd14840">
    <property type="entry name" value="D-Ala-D-Ala_dipeptidase_Aad"/>
    <property type="match status" value="1"/>
</dbReference>
<evidence type="ECO:0000256" key="1">
    <source>
        <dbReference type="ARBA" id="ARBA00001362"/>
    </source>
</evidence>
<organism evidence="10 11">
    <name type="scientific">Flavobacterium crassostreae</name>
    <dbReference type="NCBI Taxonomy" id="1763534"/>
    <lineage>
        <taxon>Bacteria</taxon>
        <taxon>Pseudomonadati</taxon>
        <taxon>Bacteroidota</taxon>
        <taxon>Flavobacteriia</taxon>
        <taxon>Flavobacteriales</taxon>
        <taxon>Flavobacteriaceae</taxon>
        <taxon>Flavobacterium</taxon>
    </lineage>
</organism>
<keyword evidence="3 9" id="KW-0479">Metal-binding</keyword>
<dbReference type="OrthoDB" id="9801430at2"/>
<feature type="active site" description="Proton donor/acceptor" evidence="9">
    <location>
        <position position="197"/>
    </location>
</feature>
<evidence type="ECO:0000256" key="7">
    <source>
        <dbReference type="ARBA" id="ARBA00023049"/>
    </source>
</evidence>
<dbReference type="GO" id="GO:0006508">
    <property type="term" value="P:proteolysis"/>
    <property type="evidence" value="ECO:0007669"/>
    <property type="project" value="UniProtKB-KW"/>
</dbReference>
<sequence length="219" mass="25540">MRFYKIIFLVIFVLRFYSCKPQSSNTKLVIQQQISQGQDTVFVNLKEYSSDFVYDIKYATDATFLNAKVYDCPACYMRLKTVKALIKANKDFEKRGFKIKIWDCYRPLDVQIKMWKIVPDPRYVADPNKGSIHNRGGAVDVTLVDKYGKELDMGTVFDFFGKEASHKYLNLPKNILLNRRLLKRIMVANGFKSLNSEWWHYDLKTAIADPISNAKWSCD</sequence>
<dbReference type="PANTHER" id="PTHR43126">
    <property type="entry name" value="D-ALANYL-D-ALANINE DIPEPTIDASE"/>
    <property type="match status" value="1"/>
</dbReference>
<evidence type="ECO:0000256" key="2">
    <source>
        <dbReference type="ARBA" id="ARBA00022670"/>
    </source>
</evidence>
<dbReference type="AlphaFoldDB" id="A0A1B9DYW0"/>
<evidence type="ECO:0000256" key="9">
    <source>
        <dbReference type="HAMAP-Rule" id="MF_01924"/>
    </source>
</evidence>
<protein>
    <recommendedName>
        <fullName evidence="9">D-alanyl-D-alanine dipeptidase</fullName>
        <shortName evidence="9">D-Ala-D-Ala dipeptidase</shortName>
        <ecNumber evidence="9">3.4.13.22</ecNumber>
    </recommendedName>
</protein>
<dbReference type="InterPro" id="IPR009045">
    <property type="entry name" value="Zn_M74/Hedgehog-like"/>
</dbReference>
<dbReference type="RefSeq" id="WP_066335733.1">
    <property type="nucleotide sequence ID" value="NZ_LVEP01000036.1"/>
</dbReference>
<evidence type="ECO:0000313" key="11">
    <source>
        <dbReference type="Proteomes" id="UP000093510"/>
    </source>
</evidence>
<comment type="cofactor">
    <cofactor evidence="9">
        <name>Zn(2+)</name>
        <dbReference type="ChEBI" id="CHEBI:29105"/>
    </cofactor>
    <text evidence="9">Binds 1 zinc ion per subunit.</text>
</comment>
<comment type="caution">
    <text evidence="10">The sequence shown here is derived from an EMBL/GenBank/DDBJ whole genome shotgun (WGS) entry which is preliminary data.</text>
</comment>
<evidence type="ECO:0000256" key="8">
    <source>
        <dbReference type="ARBA" id="ARBA00023316"/>
    </source>
</evidence>
<dbReference type="SUPFAM" id="SSF55166">
    <property type="entry name" value="Hedgehog/DD-peptidase"/>
    <property type="match status" value="1"/>
</dbReference>